<proteinExistence type="predicted"/>
<feature type="compositionally biased region" description="Basic and acidic residues" evidence="1">
    <location>
        <begin position="1402"/>
        <end position="1429"/>
    </location>
</feature>
<protein>
    <recommendedName>
        <fullName evidence="4">UBR-type domain-containing protein</fullName>
    </recommendedName>
</protein>
<evidence type="ECO:0008006" key="4">
    <source>
        <dbReference type="Google" id="ProtNLM"/>
    </source>
</evidence>
<dbReference type="Proteomes" id="UP001470230">
    <property type="component" value="Unassembled WGS sequence"/>
</dbReference>
<dbReference type="PANTHER" id="PTHR21725">
    <property type="entry name" value="E3 UBIQUITIN-PROTEIN LIGASE UBR4"/>
    <property type="match status" value="1"/>
</dbReference>
<accession>A0ABR2I686</accession>
<name>A0ABR2I686_9EUKA</name>
<evidence type="ECO:0000313" key="3">
    <source>
        <dbReference type="Proteomes" id="UP001470230"/>
    </source>
</evidence>
<feature type="compositionally biased region" description="Low complexity" evidence="1">
    <location>
        <begin position="1321"/>
        <end position="1351"/>
    </location>
</feature>
<sequence>MEKFEKLTYTSSCDVPPIITLLQSIKENPNSAFFKLGTSIHFAPSINPIYTLVSLRNIIETSPLSLSTPYSDVEWIPTSSYKWLFLIVSIASRKIIDNDPELEEGKLKYVFRAFSNFLEKSDMTKRWSLPFTSGVICAALRMIDETGIVPTPKFSKGEKSNYEFFDLNLIKFYLQNSQNPSKSTAIFRFPSGGSQTNRIQFTDFPERDILLFSFPYSSSNSNFNQGNVFADQISIFQISLLKLLSKLISHDNNQCKLKPNIIPPDEIESFRQIVQALSIKPETAEYAMKALILLFDGDEQQAIQYSDNIQYENTSKLILKAYEDTNHFIDQISYNDTVTLINHLKKMSQIATEHPVIFKKFLNRHANDFVIALASILSTGYHPEFLCLSAKLLTIGEIKLSNPSVALEVFVQTDNKYLKDELEQLLIANKDQIIEPILTSLPYVADYGFRSTPFFDFLKKLLSSSIIENPKNATKLLTNLIEILKKCLYDCEHIPQIYSLISQYININGYYLERTACTCQFQEKQAKTSNVEDLSQFHKYQYNCTINRFRQPMIISSVQLSYRRKRFIINKVPKTVTVYVSDMEVSDSNQLLSTSIEWRKVCDLNFTNEQTSSKVDLKLELYATIIKYQFTSFYEETDFSKVICPRCHNRVTPSNAGICPSCRENVFECQRCRYANFTHTDYFICNECGNSNYAHIDCIITAKPHFSNTIIKNDSDCTDALKKCDQLIADSQNSIISLNSIKKQIENVLSPLNSENDKASSLTTLYKDKAYSSFKTFTEKMEHLYAIRAAINSFRGNKNEQKWAKRHQHCYNCRQIFVKNCINFLADNSNKFASIENDVSILDVLIQLLKSEMFIDTVIQALINYAMLNPNSIDCIIDKLVTSSLPDISPSSVRLLIEIQSIDDHYKYERLRKIYSIINLFLKCPNNPTSTNILKPLLIHTFTSPLLLQINTSPDRLLIVKSLSSLTSNVIDNHPKEKELKGENDNDILKNLSDLKFYLSSIINFVNDIGQLLKKNDVVNYYLIENNSNTIRSTFSEFLTNISNMNDAFYDQIFQFALSKVLQTNESEIFFCSNYEQLFSVLFELLKIKPNKAATILLNNFEFFEKLCGSFLHAISSKGTSTLTVVPIIRSNTRLLKLAEIINFILESPENFYFVIHRKTEIIKKLITAFNNIKSPFISQTEPIKFSTTFLRKLTIRSISPFIFFQPKKSTESPKTVTSSNPSDKKIVIKLDESQQITFLSNKKSKEMKELVDNLFASESYSSFFAVRDNNTNKDGKCSENQKENDKESAFDKATLFLLESLGAKNEISASIFTPPLLSPQQQQQQQQNQKSSSTNSSEVENNNNNNNNNSLPEDLLPQASITLRVGNNFYALNAIPSSYFTSISCSKYPIEMRMKDIFNNETQKSDKLNENNEKEKEKVKKDENENREAPGTSNPTDIQNYVIIDNFGVSKNARIADIWMKIWIPNHGFTPLHATVLPKLPDNSNINLIDDAGLVEIPGDLN</sequence>
<dbReference type="PANTHER" id="PTHR21725:SF1">
    <property type="entry name" value="E3 UBIQUITIN-PROTEIN LIGASE UBR4"/>
    <property type="match status" value="1"/>
</dbReference>
<comment type="caution">
    <text evidence="2">The sequence shown here is derived from an EMBL/GenBank/DDBJ whole genome shotgun (WGS) entry which is preliminary data.</text>
</comment>
<organism evidence="2 3">
    <name type="scientific">Tritrichomonas musculus</name>
    <dbReference type="NCBI Taxonomy" id="1915356"/>
    <lineage>
        <taxon>Eukaryota</taxon>
        <taxon>Metamonada</taxon>
        <taxon>Parabasalia</taxon>
        <taxon>Tritrichomonadida</taxon>
        <taxon>Tritrichomonadidae</taxon>
        <taxon>Tritrichomonas</taxon>
    </lineage>
</organism>
<dbReference type="EMBL" id="JAPFFF010000019">
    <property type="protein sequence ID" value="KAK8857983.1"/>
    <property type="molecule type" value="Genomic_DNA"/>
</dbReference>
<dbReference type="InterPro" id="IPR016024">
    <property type="entry name" value="ARM-type_fold"/>
</dbReference>
<gene>
    <name evidence="2" type="ORF">M9Y10_013083</name>
</gene>
<keyword evidence="3" id="KW-1185">Reference proteome</keyword>
<evidence type="ECO:0000256" key="1">
    <source>
        <dbReference type="SAM" id="MobiDB-lite"/>
    </source>
</evidence>
<feature type="region of interest" description="Disordered" evidence="1">
    <location>
        <begin position="1402"/>
        <end position="1436"/>
    </location>
</feature>
<reference evidence="2 3" key="1">
    <citation type="submission" date="2024-04" db="EMBL/GenBank/DDBJ databases">
        <title>Tritrichomonas musculus Genome.</title>
        <authorList>
            <person name="Alves-Ferreira E."/>
            <person name="Grigg M."/>
            <person name="Lorenzi H."/>
            <person name="Galac M."/>
        </authorList>
    </citation>
    <scope>NUCLEOTIDE SEQUENCE [LARGE SCALE GENOMIC DNA]</scope>
    <source>
        <strain evidence="2 3">EAF2021</strain>
    </source>
</reference>
<dbReference type="InterPro" id="IPR045189">
    <property type="entry name" value="UBR4-like"/>
</dbReference>
<evidence type="ECO:0000313" key="2">
    <source>
        <dbReference type="EMBL" id="KAK8857983.1"/>
    </source>
</evidence>
<dbReference type="SUPFAM" id="SSF48371">
    <property type="entry name" value="ARM repeat"/>
    <property type="match status" value="1"/>
</dbReference>
<feature type="region of interest" description="Disordered" evidence="1">
    <location>
        <begin position="1318"/>
        <end position="1355"/>
    </location>
</feature>